<proteinExistence type="predicted"/>
<dbReference type="Proteomes" id="UP001157974">
    <property type="component" value="Unassembled WGS sequence"/>
</dbReference>
<reference evidence="3 4" key="1">
    <citation type="journal article" date="2023" name="Nat. Commun.">
        <title>Origin of minicircular mitochondrial genomes in red algae.</title>
        <authorList>
            <person name="Lee Y."/>
            <person name="Cho C.H."/>
            <person name="Lee Y.M."/>
            <person name="Park S.I."/>
            <person name="Yang J.H."/>
            <person name="West J.A."/>
            <person name="Bhattacharya D."/>
            <person name="Yoon H.S."/>
        </authorList>
    </citation>
    <scope>NUCLEOTIDE SEQUENCE [LARGE SCALE GENOMIC DNA]</scope>
    <source>
        <strain evidence="3 4">CCMP1338</strain>
        <tissue evidence="3">Whole cell</tissue>
    </source>
</reference>
<feature type="compositionally biased region" description="Low complexity" evidence="1">
    <location>
        <begin position="424"/>
        <end position="436"/>
    </location>
</feature>
<protein>
    <recommendedName>
        <fullName evidence="2">Transcription factor IIIC subunit 5 HTH domain-containing protein</fullName>
    </recommendedName>
</protein>
<dbReference type="GO" id="GO:0000127">
    <property type="term" value="C:transcription factor TFIIIC complex"/>
    <property type="evidence" value="ECO:0007669"/>
    <property type="project" value="InterPro"/>
</dbReference>
<dbReference type="AlphaFoldDB" id="A0AAV8UVW3"/>
<feature type="region of interest" description="Disordered" evidence="1">
    <location>
        <begin position="386"/>
        <end position="461"/>
    </location>
</feature>
<organism evidence="3 4">
    <name type="scientific">Rhodosorus marinus</name>
    <dbReference type="NCBI Taxonomy" id="101924"/>
    <lineage>
        <taxon>Eukaryota</taxon>
        <taxon>Rhodophyta</taxon>
        <taxon>Stylonematophyceae</taxon>
        <taxon>Stylonematales</taxon>
        <taxon>Stylonemataceae</taxon>
        <taxon>Rhodosorus</taxon>
    </lineage>
</organism>
<dbReference type="GO" id="GO:0001003">
    <property type="term" value="F:RNA polymerase III type 2 promoter sequence-specific DNA binding"/>
    <property type="evidence" value="ECO:0007669"/>
    <property type="project" value="TreeGrafter"/>
</dbReference>
<dbReference type="Pfam" id="PF09734">
    <property type="entry name" value="Tau95"/>
    <property type="match status" value="1"/>
</dbReference>
<evidence type="ECO:0000259" key="2">
    <source>
        <dbReference type="Pfam" id="PF09734"/>
    </source>
</evidence>
<dbReference type="GO" id="GO:0001002">
    <property type="term" value="F:RNA polymerase III type 1 promoter sequence-specific DNA binding"/>
    <property type="evidence" value="ECO:0007669"/>
    <property type="project" value="TreeGrafter"/>
</dbReference>
<sequence>MDERITTEEEAAPERSLEKLPELFCVEFPGELKDGAVGGAVKALGGWNALRNIMSERSGTLKLRLRDGHSGEIISNHVQVVSNLLSDDNGEVLATVNQSLKFSNLSDFTYVDRGARNEIDLSNRILDPVEEDLVAVRPAKLSRYEKPRMETALRGILKPPQDDPVRKGFAFARYDDEHVPTTGFHRDGVPESSMTRLKELFGQRPMWTRSRLTHEIGAIENKDLIPALRTVAYRFVGSGPFRYVWIRLGYDPRESSETRIYQSIELRFHPLSEVAASWGEKFLKPHRLVAVGEEAVARRGRISFQICDVDIPSVKKAVEEADVRSRLSSDRWGFFERESFEKVYGSIKQELYKAVGYEEAPKVRRRRPMMDKMRLRARLAEELAGSTEDPMVKFSAEDPVGRGRPDSSEQAKEPVSKPDETPEEPSSTSPAAASSSLDKHLGADVEEYEAYDIYDDDDSDE</sequence>
<dbReference type="PANTHER" id="PTHR13230">
    <property type="entry name" value="GENERAL TRANSCRIPTION FACTOR IIIC, POLYPEPTIDE 5"/>
    <property type="match status" value="1"/>
</dbReference>
<dbReference type="GO" id="GO:0006384">
    <property type="term" value="P:transcription initiation at RNA polymerase III promoter"/>
    <property type="evidence" value="ECO:0007669"/>
    <property type="project" value="InterPro"/>
</dbReference>
<name>A0AAV8UVW3_9RHOD</name>
<keyword evidence="4" id="KW-1185">Reference proteome</keyword>
<feature type="domain" description="Transcription factor IIIC subunit 5 HTH" evidence="2">
    <location>
        <begin position="190"/>
        <end position="267"/>
    </location>
</feature>
<dbReference type="PANTHER" id="PTHR13230:SF5">
    <property type="entry name" value="GENERAL TRANSCRIPTION FACTOR 3C POLYPEPTIDE 5"/>
    <property type="match status" value="1"/>
</dbReference>
<evidence type="ECO:0000313" key="3">
    <source>
        <dbReference type="EMBL" id="KAJ8905698.1"/>
    </source>
</evidence>
<dbReference type="EMBL" id="JAMWBK010000004">
    <property type="protein sequence ID" value="KAJ8905698.1"/>
    <property type="molecule type" value="Genomic_DNA"/>
</dbReference>
<dbReference type="InterPro" id="IPR040454">
    <property type="entry name" value="TF_IIIC_Tfc1/Sfc1"/>
</dbReference>
<accession>A0AAV8UVW3</accession>
<evidence type="ECO:0000313" key="4">
    <source>
        <dbReference type="Proteomes" id="UP001157974"/>
    </source>
</evidence>
<feature type="compositionally biased region" description="Basic and acidic residues" evidence="1">
    <location>
        <begin position="395"/>
        <end position="420"/>
    </location>
</feature>
<feature type="compositionally biased region" description="Acidic residues" evidence="1">
    <location>
        <begin position="444"/>
        <end position="461"/>
    </location>
</feature>
<dbReference type="InterPro" id="IPR019136">
    <property type="entry name" value="TF_IIIC_su-5_HTH"/>
</dbReference>
<dbReference type="InterPro" id="IPR042536">
    <property type="entry name" value="TFIIIC_tauA_Sfc1"/>
</dbReference>
<gene>
    <name evidence="3" type="ORF">NDN08_002203</name>
</gene>
<dbReference type="Gene3D" id="3.30.200.160">
    <property type="entry name" value="TFIIIC, subcomplex tauA, subunit Sfc1, barrel domain"/>
    <property type="match status" value="1"/>
</dbReference>
<comment type="caution">
    <text evidence="3">The sequence shown here is derived from an EMBL/GenBank/DDBJ whole genome shotgun (WGS) entry which is preliminary data.</text>
</comment>
<evidence type="ECO:0000256" key="1">
    <source>
        <dbReference type="SAM" id="MobiDB-lite"/>
    </source>
</evidence>